<dbReference type="AlphaFoldDB" id="A0A1W5CZM0"/>
<evidence type="ECO:0000256" key="6">
    <source>
        <dbReference type="ARBA" id="ARBA00022840"/>
    </source>
</evidence>
<feature type="transmembrane region" description="Helical" evidence="9">
    <location>
        <begin position="374"/>
        <end position="393"/>
    </location>
</feature>
<dbReference type="PANTHER" id="PTHR48042">
    <property type="entry name" value="ABC TRANSPORTER G FAMILY MEMBER 11"/>
    <property type="match status" value="1"/>
</dbReference>
<evidence type="ECO:0000313" key="11">
    <source>
        <dbReference type="EMBL" id="SLM36182.1"/>
    </source>
</evidence>
<evidence type="ECO:0000256" key="2">
    <source>
        <dbReference type="ARBA" id="ARBA00005814"/>
    </source>
</evidence>
<accession>A0A1W5CZM0</accession>
<proteinExistence type="inferred from homology"/>
<keyword evidence="3" id="KW-0813">Transport</keyword>
<dbReference type="EMBL" id="FWEW01000945">
    <property type="protein sequence ID" value="SLM36182.1"/>
    <property type="molecule type" value="Genomic_DNA"/>
</dbReference>
<dbReference type="Proteomes" id="UP000192927">
    <property type="component" value="Unassembled WGS sequence"/>
</dbReference>
<feature type="transmembrane region" description="Helical" evidence="9">
    <location>
        <begin position="512"/>
        <end position="534"/>
    </location>
</feature>
<evidence type="ECO:0000256" key="3">
    <source>
        <dbReference type="ARBA" id="ARBA00022448"/>
    </source>
</evidence>
<dbReference type="FunFam" id="3.40.50.300:FF:001305">
    <property type="entry name" value="ABCG transporter ABC superfamily"/>
    <property type="match status" value="1"/>
</dbReference>
<dbReference type="Pfam" id="PF19055">
    <property type="entry name" value="ABC2_membrane_7"/>
    <property type="match status" value="1"/>
</dbReference>
<dbReference type="InterPro" id="IPR003439">
    <property type="entry name" value="ABC_transporter-like_ATP-bd"/>
</dbReference>
<dbReference type="Pfam" id="PF01061">
    <property type="entry name" value="ABC2_membrane"/>
    <property type="match status" value="1"/>
</dbReference>
<keyword evidence="7 9" id="KW-1133">Transmembrane helix</keyword>
<keyword evidence="12" id="KW-1185">Reference proteome</keyword>
<keyword evidence="5" id="KW-0547">Nucleotide-binding</keyword>
<dbReference type="GO" id="GO:0016887">
    <property type="term" value="F:ATP hydrolysis activity"/>
    <property type="evidence" value="ECO:0007669"/>
    <property type="project" value="InterPro"/>
</dbReference>
<dbReference type="InterPro" id="IPR052215">
    <property type="entry name" value="Plant_ABCG"/>
</dbReference>
<feature type="transmembrane region" description="Helical" evidence="9">
    <location>
        <begin position="448"/>
        <end position="475"/>
    </location>
</feature>
<dbReference type="Gene3D" id="3.40.50.300">
    <property type="entry name" value="P-loop containing nucleotide triphosphate hydrolases"/>
    <property type="match status" value="1"/>
</dbReference>
<dbReference type="InterPro" id="IPR027417">
    <property type="entry name" value="P-loop_NTPase"/>
</dbReference>
<organism evidence="11 12">
    <name type="scientific">Lasallia pustulata</name>
    <dbReference type="NCBI Taxonomy" id="136370"/>
    <lineage>
        <taxon>Eukaryota</taxon>
        <taxon>Fungi</taxon>
        <taxon>Dikarya</taxon>
        <taxon>Ascomycota</taxon>
        <taxon>Pezizomycotina</taxon>
        <taxon>Lecanoromycetes</taxon>
        <taxon>OSLEUM clade</taxon>
        <taxon>Umbilicariomycetidae</taxon>
        <taxon>Umbilicariales</taxon>
        <taxon>Umbilicariaceae</taxon>
        <taxon>Lasallia</taxon>
    </lineage>
</organism>
<dbReference type="Pfam" id="PF00005">
    <property type="entry name" value="ABC_tran"/>
    <property type="match status" value="1"/>
</dbReference>
<evidence type="ECO:0000256" key="1">
    <source>
        <dbReference type="ARBA" id="ARBA00004141"/>
    </source>
</evidence>
<dbReference type="InterPro" id="IPR003593">
    <property type="entry name" value="AAA+_ATPase"/>
</dbReference>
<dbReference type="GO" id="GO:0140359">
    <property type="term" value="F:ABC-type transporter activity"/>
    <property type="evidence" value="ECO:0007669"/>
    <property type="project" value="InterPro"/>
</dbReference>
<protein>
    <submittedName>
        <fullName evidence="11">Abc transporter</fullName>
    </submittedName>
</protein>
<evidence type="ECO:0000256" key="4">
    <source>
        <dbReference type="ARBA" id="ARBA00022692"/>
    </source>
</evidence>
<evidence type="ECO:0000256" key="7">
    <source>
        <dbReference type="ARBA" id="ARBA00022989"/>
    </source>
</evidence>
<evidence type="ECO:0000259" key="10">
    <source>
        <dbReference type="PROSITE" id="PS50893"/>
    </source>
</evidence>
<feature type="transmembrane region" description="Helical" evidence="9">
    <location>
        <begin position="487"/>
        <end position="506"/>
    </location>
</feature>
<dbReference type="SUPFAM" id="SSF52540">
    <property type="entry name" value="P-loop containing nucleoside triphosphate hydrolases"/>
    <property type="match status" value="1"/>
</dbReference>
<sequence length="637" mass="69597">MSATTATKGLAGDFESAKDAEKGSDVYLLNDAVHTFSWQSISVKVPDRDTKGEKTILCNVSGNVKAGEMIALMGPSGSGKTTLLNVLAHRAASAKATVEGTMLVNGATPSISVFKRASGYVEQEDSLIGSLTARETLDFAARLALPSTVTKAERRRRVDGLISAFGLQDQANTILGTPIRKGLSGGQVRRVGVASQLITCPKILFLDEPTSGLDSRASYEVISYLKKVVKKNNLIVIASIHQPSTSTFAAFDKLFLLSAGKLCYAGPVTEIPAYFQSIGFPMPLQINPAEWLLDLVNVDFARGDAAADERLATISAAWGRSPKSLDMISAANSTPNQEYEALRVDGRSGTTQLFIPITLLHRNFIKSYRDVVTYGIRFAMYTGLAIMMGTVWLRLGTTQENIQPFVNAIFFGSAFMSFMAVAYVPAFLEDRATFSKENANGLYGPSSFLIANFLIGLPYLFLISLLFSIIAYWLSNFRPTGTAFMTWVMWLFLDLLAAESLVVLVSSLFPTFVVALALTAFANGLWMSVGGFLVSPKVINVFWRYWARYIDYQSYVFQGMMVNEFASRSYSCAGGFNPATFTCMYQTPLASQCRISGQGVLDTYGYKTGKTGEWVGILLAIVLAYRLLTWVVLRLRS</sequence>
<feature type="transmembrane region" description="Helical" evidence="9">
    <location>
        <begin position="614"/>
        <end position="633"/>
    </location>
</feature>
<keyword evidence="4 9" id="KW-0812">Transmembrane</keyword>
<keyword evidence="8 9" id="KW-0472">Membrane</keyword>
<evidence type="ECO:0000256" key="9">
    <source>
        <dbReference type="SAM" id="Phobius"/>
    </source>
</evidence>
<evidence type="ECO:0000313" key="12">
    <source>
        <dbReference type="Proteomes" id="UP000192927"/>
    </source>
</evidence>
<dbReference type="SMART" id="SM00382">
    <property type="entry name" value="AAA"/>
    <property type="match status" value="1"/>
</dbReference>
<reference evidence="12" key="1">
    <citation type="submission" date="2017-03" db="EMBL/GenBank/DDBJ databases">
        <authorList>
            <person name="Sharma R."/>
            <person name="Thines M."/>
        </authorList>
    </citation>
    <scope>NUCLEOTIDE SEQUENCE [LARGE SCALE GENOMIC DNA]</scope>
</reference>
<dbReference type="PANTHER" id="PTHR48042:SF11">
    <property type="entry name" value="ABC TRANSPORTER G FAMILY MEMBER 11"/>
    <property type="match status" value="1"/>
</dbReference>
<dbReference type="GO" id="GO:0005524">
    <property type="term" value="F:ATP binding"/>
    <property type="evidence" value="ECO:0007669"/>
    <property type="project" value="UniProtKB-KW"/>
</dbReference>
<evidence type="ECO:0000256" key="5">
    <source>
        <dbReference type="ARBA" id="ARBA00022741"/>
    </source>
</evidence>
<feature type="domain" description="ABC transporter" evidence="10">
    <location>
        <begin position="36"/>
        <end position="284"/>
    </location>
</feature>
<comment type="similarity">
    <text evidence="2">Belongs to the ABC transporter superfamily. ABCG family. Eye pigment precursor importer (TC 3.A.1.204) subfamily.</text>
</comment>
<keyword evidence="6" id="KW-0067">ATP-binding</keyword>
<comment type="subcellular location">
    <subcellularLocation>
        <location evidence="1">Membrane</location>
        <topology evidence="1">Multi-pass membrane protein</topology>
    </subcellularLocation>
</comment>
<dbReference type="PROSITE" id="PS50893">
    <property type="entry name" value="ABC_TRANSPORTER_2"/>
    <property type="match status" value="1"/>
</dbReference>
<name>A0A1W5CZM0_9LECA</name>
<dbReference type="InterPro" id="IPR043926">
    <property type="entry name" value="ABCG_dom"/>
</dbReference>
<dbReference type="GO" id="GO:0016020">
    <property type="term" value="C:membrane"/>
    <property type="evidence" value="ECO:0007669"/>
    <property type="project" value="UniProtKB-SubCell"/>
</dbReference>
<dbReference type="InterPro" id="IPR013525">
    <property type="entry name" value="ABC2_TM"/>
</dbReference>
<feature type="transmembrane region" description="Helical" evidence="9">
    <location>
        <begin position="405"/>
        <end position="428"/>
    </location>
</feature>
<evidence type="ECO:0000256" key="8">
    <source>
        <dbReference type="ARBA" id="ARBA00023136"/>
    </source>
</evidence>